<reference evidence="2" key="2">
    <citation type="submission" date="2020-08" db="EMBL/GenBank/DDBJ databases">
        <authorList>
            <person name="Shumante A."/>
            <person name="Zimin A.V."/>
            <person name="Puiu D."/>
            <person name="Salzberg S.L."/>
        </authorList>
    </citation>
    <scope>NUCLEOTIDE SEQUENCE</scope>
    <source>
        <strain evidence="2">WC2-LM</strain>
        <tissue evidence="2">Liver</tissue>
    </source>
</reference>
<dbReference type="AlphaFoldDB" id="A0A5E4CPZ9"/>
<protein>
    <submittedName>
        <fullName evidence="3">Uncharacterized protein</fullName>
    </submittedName>
</protein>
<feature type="compositionally biased region" description="Basic residues" evidence="1">
    <location>
        <begin position="60"/>
        <end position="70"/>
    </location>
</feature>
<keyword evidence="4" id="KW-1185">Reference proteome</keyword>
<dbReference type="Proteomes" id="UP000335636">
    <property type="component" value="Unassembled WGS sequence"/>
</dbReference>
<feature type="region of interest" description="Disordered" evidence="1">
    <location>
        <begin position="31"/>
        <end position="80"/>
    </location>
</feature>
<reference evidence="3 4" key="1">
    <citation type="submission" date="2019-04" db="EMBL/GenBank/DDBJ databases">
        <authorList>
            <person name="Alioto T."/>
            <person name="Alioto T."/>
        </authorList>
    </citation>
    <scope>NUCLEOTIDE SEQUENCE [LARGE SCALE GENOMIC DNA]</scope>
</reference>
<evidence type="ECO:0000313" key="3">
    <source>
        <dbReference type="EMBL" id="VTJ83856.1"/>
    </source>
</evidence>
<dbReference type="EMBL" id="WJEC01000179">
    <property type="protein sequence ID" value="KAF7484965.1"/>
    <property type="molecule type" value="Genomic_DNA"/>
</dbReference>
<accession>A0A5E4CPZ9</accession>
<name>A0A5E4CPZ9_MARMO</name>
<dbReference type="EMBL" id="CABDUW010001770">
    <property type="protein sequence ID" value="VTJ83856.1"/>
    <property type="molecule type" value="Genomic_DNA"/>
</dbReference>
<organism evidence="3 4">
    <name type="scientific">Marmota monax</name>
    <name type="common">Woodchuck</name>
    <dbReference type="NCBI Taxonomy" id="9995"/>
    <lineage>
        <taxon>Eukaryota</taxon>
        <taxon>Metazoa</taxon>
        <taxon>Chordata</taxon>
        <taxon>Craniata</taxon>
        <taxon>Vertebrata</taxon>
        <taxon>Euteleostomi</taxon>
        <taxon>Mammalia</taxon>
        <taxon>Eutheria</taxon>
        <taxon>Euarchontoglires</taxon>
        <taxon>Glires</taxon>
        <taxon>Rodentia</taxon>
        <taxon>Sciuromorpha</taxon>
        <taxon>Sciuridae</taxon>
        <taxon>Xerinae</taxon>
        <taxon>Marmotini</taxon>
        <taxon>Marmota</taxon>
    </lineage>
</organism>
<sequence>MEETLEARHRWPGLQSLAGLWTGLHQEREVGTLHSRESQSEDALGFVPEQGTNNVSDKNRRPKATWRARRASGTPLFDVQ</sequence>
<evidence type="ECO:0000313" key="4">
    <source>
        <dbReference type="Proteomes" id="UP000335636"/>
    </source>
</evidence>
<proteinExistence type="predicted"/>
<evidence type="ECO:0000256" key="1">
    <source>
        <dbReference type="SAM" id="MobiDB-lite"/>
    </source>
</evidence>
<gene>
    <name evidence="2" type="ORF">GHT09_003484</name>
    <name evidence="3" type="ORF">MONAX_5E016784</name>
</gene>
<dbReference type="Proteomes" id="UP000662637">
    <property type="component" value="Unassembled WGS sequence"/>
</dbReference>
<evidence type="ECO:0000313" key="2">
    <source>
        <dbReference type="EMBL" id="KAF7484965.1"/>
    </source>
</evidence>